<gene>
    <name evidence="2" type="ORF">NTJ_09271</name>
</gene>
<organism evidence="2 3">
    <name type="scientific">Nesidiocoris tenuis</name>
    <dbReference type="NCBI Taxonomy" id="355587"/>
    <lineage>
        <taxon>Eukaryota</taxon>
        <taxon>Metazoa</taxon>
        <taxon>Ecdysozoa</taxon>
        <taxon>Arthropoda</taxon>
        <taxon>Hexapoda</taxon>
        <taxon>Insecta</taxon>
        <taxon>Pterygota</taxon>
        <taxon>Neoptera</taxon>
        <taxon>Paraneoptera</taxon>
        <taxon>Hemiptera</taxon>
        <taxon>Heteroptera</taxon>
        <taxon>Panheteroptera</taxon>
        <taxon>Cimicomorpha</taxon>
        <taxon>Miridae</taxon>
        <taxon>Dicyphina</taxon>
        <taxon>Nesidiocoris</taxon>
    </lineage>
</organism>
<feature type="compositionally biased region" description="Low complexity" evidence="1">
    <location>
        <begin position="306"/>
        <end position="319"/>
    </location>
</feature>
<dbReference type="Proteomes" id="UP001307889">
    <property type="component" value="Chromosome 7"/>
</dbReference>
<feature type="region of interest" description="Disordered" evidence="1">
    <location>
        <begin position="1"/>
        <end position="30"/>
    </location>
</feature>
<feature type="compositionally biased region" description="Low complexity" evidence="1">
    <location>
        <begin position="133"/>
        <end position="146"/>
    </location>
</feature>
<feature type="compositionally biased region" description="Acidic residues" evidence="1">
    <location>
        <begin position="262"/>
        <end position="276"/>
    </location>
</feature>
<feature type="compositionally biased region" description="Polar residues" evidence="1">
    <location>
        <begin position="11"/>
        <end position="20"/>
    </location>
</feature>
<name>A0ABN7AW87_9HEMI</name>
<dbReference type="EMBL" id="AP028915">
    <property type="protein sequence ID" value="BES96459.1"/>
    <property type="molecule type" value="Genomic_DNA"/>
</dbReference>
<sequence>MDNRVDRTQRPVKQSNNAGKTQERKLPRPTVITAQNRLLNLRDQRNPISAGPAYTPLTRLAKFKAIRDRNLKRAGASTVNLVKAQSQSNSNQPMASETNARTSTHQVSVVKVAAHLSNGSAEGDDAAVIVEINGNSNGNSHSSNGNADVAESQENGSSPAYQNGGDHSGTAATEIDESEMPVLTQEAPYLSQHSSSPSISSSLRNSSVSDFFAVSEMSTLDREIGESEEEQYDDDVQLVIEEEGSIEIEPTPLSDLQGRESDAEEGGNESSTENDIDTGRDTSRAPSESSSEHLDFAGFPQTSAESDGVAGPAAAGPSKSSPPAPSAHATYSRVQVRQSYRTGLKRKAEDDGGGSTNKMSRDGSQRSPGWRFLSPGSALFWRRKPGDTSPEPEDNAEPTSSDGLTQDKPKPWLSYCQIM</sequence>
<feature type="compositionally biased region" description="Acidic residues" evidence="1">
    <location>
        <begin position="226"/>
        <end position="246"/>
    </location>
</feature>
<keyword evidence="3" id="KW-1185">Reference proteome</keyword>
<feature type="compositionally biased region" description="Polar residues" evidence="1">
    <location>
        <begin position="332"/>
        <end position="341"/>
    </location>
</feature>
<protein>
    <submittedName>
        <fullName evidence="2">Uncharacterized protein</fullName>
    </submittedName>
</protein>
<reference evidence="2 3" key="1">
    <citation type="submission" date="2023-09" db="EMBL/GenBank/DDBJ databases">
        <title>Nesidiocoris tenuis whole genome shotgun sequence.</title>
        <authorList>
            <person name="Shibata T."/>
            <person name="Shimoda M."/>
            <person name="Kobayashi T."/>
            <person name="Uehara T."/>
        </authorList>
    </citation>
    <scope>NUCLEOTIDE SEQUENCE [LARGE SCALE GENOMIC DNA]</scope>
    <source>
        <strain evidence="2 3">Japan</strain>
    </source>
</reference>
<evidence type="ECO:0000256" key="1">
    <source>
        <dbReference type="SAM" id="MobiDB-lite"/>
    </source>
</evidence>
<feature type="region of interest" description="Disordered" evidence="1">
    <location>
        <begin position="220"/>
        <end position="419"/>
    </location>
</feature>
<proteinExistence type="predicted"/>
<evidence type="ECO:0000313" key="2">
    <source>
        <dbReference type="EMBL" id="BES96459.1"/>
    </source>
</evidence>
<feature type="compositionally biased region" description="Polar residues" evidence="1">
    <location>
        <begin position="152"/>
        <end position="161"/>
    </location>
</feature>
<feature type="region of interest" description="Disordered" evidence="1">
    <location>
        <begin position="82"/>
        <end position="103"/>
    </location>
</feature>
<feature type="region of interest" description="Disordered" evidence="1">
    <location>
        <begin position="133"/>
        <end position="171"/>
    </location>
</feature>
<accession>A0ABN7AW87</accession>
<evidence type="ECO:0000313" key="3">
    <source>
        <dbReference type="Proteomes" id="UP001307889"/>
    </source>
</evidence>